<name>A0A4P8I0N4_9BURK</name>
<dbReference type="Proteomes" id="UP000584325">
    <property type="component" value="Unassembled WGS sequence"/>
</dbReference>
<dbReference type="EMBL" id="JACHXS010000004">
    <property type="protein sequence ID" value="MBB3221859.1"/>
    <property type="molecule type" value="Genomic_DNA"/>
</dbReference>
<dbReference type="AlphaFoldDB" id="A0A4P8I0N4"/>
<feature type="compositionally biased region" description="Pro residues" evidence="1">
    <location>
        <begin position="30"/>
        <end position="69"/>
    </location>
</feature>
<evidence type="ECO:0000313" key="3">
    <source>
        <dbReference type="EMBL" id="QCP14335.1"/>
    </source>
</evidence>
<gene>
    <name evidence="3" type="ORF">FCL38_30900</name>
    <name evidence="2" type="ORF">FHS02_002669</name>
</gene>
<evidence type="ECO:0000313" key="4">
    <source>
        <dbReference type="Proteomes" id="UP000298763"/>
    </source>
</evidence>
<dbReference type="EMBL" id="CP040017">
    <property type="protein sequence ID" value="QCP14335.1"/>
    <property type="molecule type" value="Genomic_DNA"/>
</dbReference>
<reference evidence="2 5" key="2">
    <citation type="submission" date="2020-08" db="EMBL/GenBank/DDBJ databases">
        <title>Genomic Encyclopedia of Type Strains, Phase III (KMG-III): the genomes of soil and plant-associated and newly described type strains.</title>
        <authorList>
            <person name="Whitman W."/>
        </authorList>
    </citation>
    <scope>NUCLEOTIDE SEQUENCE [LARGE SCALE GENOMIC DNA]</scope>
    <source>
        <strain evidence="2 5">CECT 7753</strain>
    </source>
</reference>
<keyword evidence="4" id="KW-1185">Reference proteome</keyword>
<evidence type="ECO:0000313" key="5">
    <source>
        <dbReference type="Proteomes" id="UP000584325"/>
    </source>
</evidence>
<dbReference type="Proteomes" id="UP000298763">
    <property type="component" value="Chromosome"/>
</dbReference>
<feature type="region of interest" description="Disordered" evidence="1">
    <location>
        <begin position="1"/>
        <end position="69"/>
    </location>
</feature>
<evidence type="ECO:0000313" key="2">
    <source>
        <dbReference type="EMBL" id="MBB3221859.1"/>
    </source>
</evidence>
<protein>
    <submittedName>
        <fullName evidence="2">Uncharacterized protein</fullName>
    </submittedName>
</protein>
<dbReference type="RefSeq" id="WP_137317105.1">
    <property type="nucleotide sequence ID" value="NZ_CP040017.1"/>
</dbReference>
<reference evidence="3 4" key="1">
    <citation type="submission" date="2019-05" db="EMBL/GenBank/DDBJ databases">
        <title>Draft Genome Sequences of Six Type Strains of the Genus Massilia.</title>
        <authorList>
            <person name="Miess H."/>
            <person name="Frediansyhah A."/>
            <person name="Gross H."/>
        </authorList>
    </citation>
    <scope>NUCLEOTIDE SEQUENCE [LARGE SCALE GENOMIC DNA]</scope>
    <source>
        <strain evidence="3 4">DSMZ 26121</strain>
    </source>
</reference>
<accession>A0A4P8I0N4</accession>
<proteinExistence type="predicted"/>
<evidence type="ECO:0000256" key="1">
    <source>
        <dbReference type="SAM" id="MobiDB-lite"/>
    </source>
</evidence>
<sequence>MSGDLERLTTLETISGPVLSPISAHITPDPDTPPPGEDPPNQPPPIEKPPSEIPPVEEPSAPPPPIKMH</sequence>
<organism evidence="2 5">
    <name type="scientific">Pseudoduganella umbonata</name>
    <dbReference type="NCBI Taxonomy" id="864828"/>
    <lineage>
        <taxon>Bacteria</taxon>
        <taxon>Pseudomonadati</taxon>
        <taxon>Pseudomonadota</taxon>
        <taxon>Betaproteobacteria</taxon>
        <taxon>Burkholderiales</taxon>
        <taxon>Oxalobacteraceae</taxon>
        <taxon>Telluria group</taxon>
        <taxon>Pseudoduganella</taxon>
    </lineage>
</organism>